<dbReference type="EMBL" id="CAJNOC010001730">
    <property type="protein sequence ID" value="CAF0887010.1"/>
    <property type="molecule type" value="Genomic_DNA"/>
</dbReference>
<keyword evidence="3" id="KW-1185">Reference proteome</keyword>
<feature type="region of interest" description="Disordered" evidence="1">
    <location>
        <begin position="93"/>
        <end position="116"/>
    </location>
</feature>
<dbReference type="OrthoDB" id="10617021at2759"/>
<evidence type="ECO:0000256" key="1">
    <source>
        <dbReference type="SAM" id="MobiDB-lite"/>
    </source>
</evidence>
<name>A0A813YP61_9BILA</name>
<accession>A0A813YP61</accession>
<dbReference type="Proteomes" id="UP000663879">
    <property type="component" value="Unassembled WGS sequence"/>
</dbReference>
<reference evidence="2" key="1">
    <citation type="submission" date="2021-02" db="EMBL/GenBank/DDBJ databases">
        <authorList>
            <person name="Nowell W R."/>
        </authorList>
    </citation>
    <scope>NUCLEOTIDE SEQUENCE</scope>
    <source>
        <strain evidence="2">Ploen Becks lab</strain>
    </source>
</reference>
<protein>
    <submittedName>
        <fullName evidence="2">Uncharacterized protein</fullName>
    </submittedName>
</protein>
<organism evidence="2 3">
    <name type="scientific">Brachionus calyciflorus</name>
    <dbReference type="NCBI Taxonomy" id="104777"/>
    <lineage>
        <taxon>Eukaryota</taxon>
        <taxon>Metazoa</taxon>
        <taxon>Spiralia</taxon>
        <taxon>Gnathifera</taxon>
        <taxon>Rotifera</taxon>
        <taxon>Eurotatoria</taxon>
        <taxon>Monogononta</taxon>
        <taxon>Pseudotrocha</taxon>
        <taxon>Ploima</taxon>
        <taxon>Brachionidae</taxon>
        <taxon>Brachionus</taxon>
    </lineage>
</organism>
<dbReference type="AlphaFoldDB" id="A0A813YP61"/>
<gene>
    <name evidence="2" type="ORF">OXX778_LOCUS10712</name>
</gene>
<comment type="caution">
    <text evidence="2">The sequence shown here is derived from an EMBL/GenBank/DDBJ whole genome shotgun (WGS) entry which is preliminary data.</text>
</comment>
<evidence type="ECO:0000313" key="2">
    <source>
        <dbReference type="EMBL" id="CAF0887010.1"/>
    </source>
</evidence>
<evidence type="ECO:0000313" key="3">
    <source>
        <dbReference type="Proteomes" id="UP000663879"/>
    </source>
</evidence>
<proteinExistence type="predicted"/>
<sequence length="161" mass="18317">MKASSTINFNLSPIILNKCVCGETDHQSRKSSKCLLNSKKTTTNVSLNAQPNLVSQPSIYSCQQQSFKTILLDLPRCCCGASDHKTIRSLKCPLNPKNKHTTNQSHEESNAQPELISNQQPTLISKEQYLKEFDEKKNGPLHEQKWVNQEINEFFFFFKGI</sequence>